<dbReference type="InterPro" id="IPR001387">
    <property type="entry name" value="Cro/C1-type_HTH"/>
</dbReference>
<dbReference type="Gene3D" id="1.10.260.40">
    <property type="entry name" value="lambda repressor-like DNA-binding domains"/>
    <property type="match status" value="1"/>
</dbReference>
<dbReference type="SMART" id="SM00530">
    <property type="entry name" value="HTH_XRE"/>
    <property type="match status" value="1"/>
</dbReference>
<protein>
    <submittedName>
        <fullName evidence="2">Helix-turn-helix domain-containing protein</fullName>
    </submittedName>
</protein>
<dbReference type="EMBL" id="JABVEC010000052">
    <property type="protein sequence ID" value="MBC6470964.1"/>
    <property type="molecule type" value="Genomic_DNA"/>
</dbReference>
<dbReference type="InterPro" id="IPR011990">
    <property type="entry name" value="TPR-like_helical_dom_sf"/>
</dbReference>
<evidence type="ECO:0000259" key="1">
    <source>
        <dbReference type="PROSITE" id="PS50943"/>
    </source>
</evidence>
<dbReference type="SUPFAM" id="SSF47413">
    <property type="entry name" value="lambda repressor-like DNA-binding domains"/>
    <property type="match status" value="1"/>
</dbReference>
<dbReference type="PROSITE" id="PS50943">
    <property type="entry name" value="HTH_CROC1"/>
    <property type="match status" value="1"/>
</dbReference>
<organism evidence="2 3">
    <name type="scientific">Actinomadura alba</name>
    <dbReference type="NCBI Taxonomy" id="406431"/>
    <lineage>
        <taxon>Bacteria</taxon>
        <taxon>Bacillati</taxon>
        <taxon>Actinomycetota</taxon>
        <taxon>Actinomycetes</taxon>
        <taxon>Streptosporangiales</taxon>
        <taxon>Thermomonosporaceae</taxon>
        <taxon>Actinomadura</taxon>
    </lineage>
</organism>
<dbReference type="SUPFAM" id="SSF48452">
    <property type="entry name" value="TPR-like"/>
    <property type="match status" value="1"/>
</dbReference>
<accession>A0ABR7M1M0</accession>
<dbReference type="Pfam" id="PF13560">
    <property type="entry name" value="HTH_31"/>
    <property type="match status" value="1"/>
</dbReference>
<proteinExistence type="predicted"/>
<evidence type="ECO:0000313" key="3">
    <source>
        <dbReference type="Proteomes" id="UP000805614"/>
    </source>
</evidence>
<gene>
    <name evidence="2" type="ORF">HKK74_36560</name>
</gene>
<comment type="caution">
    <text evidence="2">The sequence shown here is derived from an EMBL/GenBank/DDBJ whole genome shotgun (WGS) entry which is preliminary data.</text>
</comment>
<dbReference type="RefSeq" id="WP_187248002.1">
    <property type="nucleotide sequence ID" value="NZ_JABVEC010000052.1"/>
</dbReference>
<dbReference type="Proteomes" id="UP000805614">
    <property type="component" value="Unassembled WGS sequence"/>
</dbReference>
<sequence>MLDDLAGLSTGARIQTLRTRKGMTRLVLAGLVGRSSSWLKDIERGRRLPPRLPMLVRLAEVLGVTDVSVLAGDDMNLGGGTISVPIDSFRRIPHEAVPAIREAIHDQQLTRPERRVDVAALRSRVDHAWGVWHSSPRQRTDIGRVLPGLITDARVAARTANGDRRDAYATLADVYGLAEQMLAWTSEAELLWLAADRGVAAAQEADRPETLAGAAWVLGNVRRAVGDYDGAIELVEDARQVLEPRLEDGPDSVRGIWGALNLHAAITCARAGREGDAWRYWDEGDRTAERLGVRYSHPWTAFGQGNVSVHAVSVGADLSQSSKARERAEEVDPDSVPSLERRSRLLIETARSYSLKRDHSGALHWVKQAHRVSSEAVHYSPIARQMVSDAVDQGGPLIERDARSFGQVLGLPV</sequence>
<feature type="domain" description="HTH cro/C1-type" evidence="1">
    <location>
        <begin position="14"/>
        <end position="70"/>
    </location>
</feature>
<dbReference type="InterPro" id="IPR010982">
    <property type="entry name" value="Lambda_DNA-bd_dom_sf"/>
</dbReference>
<reference evidence="2 3" key="1">
    <citation type="submission" date="2020-06" db="EMBL/GenBank/DDBJ databases">
        <title>Actinomadura xiongansis sp. nov., isolated from soil of Baiyangdian.</title>
        <authorList>
            <person name="Zhang X."/>
        </authorList>
    </citation>
    <scope>NUCLEOTIDE SEQUENCE [LARGE SCALE GENOMIC DNA]</scope>
    <source>
        <strain evidence="2 3">HBUM206468</strain>
    </source>
</reference>
<evidence type="ECO:0000313" key="2">
    <source>
        <dbReference type="EMBL" id="MBC6470964.1"/>
    </source>
</evidence>
<name>A0ABR7M1M0_9ACTN</name>
<dbReference type="Gene3D" id="1.25.40.10">
    <property type="entry name" value="Tetratricopeptide repeat domain"/>
    <property type="match status" value="1"/>
</dbReference>
<keyword evidence="3" id="KW-1185">Reference proteome</keyword>
<dbReference type="CDD" id="cd00093">
    <property type="entry name" value="HTH_XRE"/>
    <property type="match status" value="1"/>
</dbReference>